<name>A0A178IK88_9BACT</name>
<dbReference type="InterPro" id="IPR043906">
    <property type="entry name" value="Gfo/Idh/MocA_OxRdtase_bact_C"/>
</dbReference>
<dbReference type="PANTHER" id="PTHR43818:SF5">
    <property type="entry name" value="OXIDOREDUCTASE FAMILY PROTEIN"/>
    <property type="match status" value="1"/>
</dbReference>
<organism evidence="3 4">
    <name type="scientific">Termitidicoccus mucosus</name>
    <dbReference type="NCBI Taxonomy" id="1184151"/>
    <lineage>
        <taxon>Bacteria</taxon>
        <taxon>Pseudomonadati</taxon>
        <taxon>Verrucomicrobiota</taxon>
        <taxon>Opitutia</taxon>
        <taxon>Opitutales</taxon>
        <taxon>Opitutaceae</taxon>
        <taxon>Termitidicoccus</taxon>
    </lineage>
</organism>
<dbReference type="AlphaFoldDB" id="A0A178IK88"/>
<dbReference type="InterPro" id="IPR006311">
    <property type="entry name" value="TAT_signal"/>
</dbReference>
<dbReference type="Proteomes" id="UP000078486">
    <property type="component" value="Unassembled WGS sequence"/>
</dbReference>
<dbReference type="PANTHER" id="PTHR43818">
    <property type="entry name" value="BCDNA.GH03377"/>
    <property type="match status" value="1"/>
</dbReference>
<dbReference type="InterPro" id="IPR036291">
    <property type="entry name" value="NAD(P)-bd_dom_sf"/>
</dbReference>
<dbReference type="SUPFAM" id="SSF51735">
    <property type="entry name" value="NAD(P)-binding Rossmann-fold domains"/>
    <property type="match status" value="1"/>
</dbReference>
<dbReference type="PROSITE" id="PS51318">
    <property type="entry name" value="TAT"/>
    <property type="match status" value="1"/>
</dbReference>
<dbReference type="EMBL" id="LRRQ01000061">
    <property type="protein sequence ID" value="OAM90303.1"/>
    <property type="molecule type" value="Genomic_DNA"/>
</dbReference>
<evidence type="ECO:0000313" key="3">
    <source>
        <dbReference type="EMBL" id="OAM90303.1"/>
    </source>
</evidence>
<feature type="domain" description="Gfo/Idh/MocA-like oxidoreductase N-terminal" evidence="1">
    <location>
        <begin position="46"/>
        <end position="174"/>
    </location>
</feature>
<dbReference type="SUPFAM" id="SSF55347">
    <property type="entry name" value="Glyceraldehyde-3-phosphate dehydrogenase-like, C-terminal domain"/>
    <property type="match status" value="1"/>
</dbReference>
<evidence type="ECO:0000259" key="1">
    <source>
        <dbReference type="Pfam" id="PF01408"/>
    </source>
</evidence>
<reference evidence="3 4" key="1">
    <citation type="submission" date="2016-01" db="EMBL/GenBank/DDBJ databases">
        <title>High potential of lignocellulose degradation of a new Verrucomicrobia species.</title>
        <authorList>
            <person name="Wang Y."/>
            <person name="Shi Y."/>
            <person name="Qiu Z."/>
            <person name="Liu S."/>
            <person name="Yang H."/>
        </authorList>
    </citation>
    <scope>NUCLEOTIDE SEQUENCE [LARGE SCALE GENOMIC DNA]</scope>
    <source>
        <strain evidence="3 4">TSB47</strain>
    </source>
</reference>
<feature type="domain" description="Gfo/Idh/MocA-like oxidoreductase bacterial type C-terminal" evidence="2">
    <location>
        <begin position="215"/>
        <end position="454"/>
    </location>
</feature>
<dbReference type="Gene3D" id="3.30.360.10">
    <property type="entry name" value="Dihydrodipicolinate Reductase, domain 2"/>
    <property type="match status" value="1"/>
</dbReference>
<comment type="caution">
    <text evidence="3">The sequence shown here is derived from an EMBL/GenBank/DDBJ whole genome shotgun (WGS) entry which is preliminary data.</text>
</comment>
<evidence type="ECO:0008006" key="5">
    <source>
        <dbReference type="Google" id="ProtNLM"/>
    </source>
</evidence>
<dbReference type="OrthoDB" id="9767999at2"/>
<keyword evidence="4" id="KW-1185">Reference proteome</keyword>
<dbReference type="RefSeq" id="WP_068768387.1">
    <property type="nucleotide sequence ID" value="NZ_CP109796.1"/>
</dbReference>
<gene>
    <name evidence="3" type="ORF">AW736_00730</name>
</gene>
<dbReference type="STRING" id="1184151.AW736_00730"/>
<evidence type="ECO:0000313" key="4">
    <source>
        <dbReference type="Proteomes" id="UP000078486"/>
    </source>
</evidence>
<proteinExistence type="predicted"/>
<sequence>MKKACLPSLHSRRNFLKKAGLASAASLLLPRGLFGQAPATPPNSRINIGVIGLGKQATGHITTFANDERCRVAAICDVDDERLAYEKARITRLAGQRGEKADVACYKDFRELLADPSIDAVVIVTPDHWHAIQAILAARAGKAVYCEKPMTFTIEEGQRVVDAVRASGVVFQTGSQQRSDSGFRRAVQLARAGLLGEIKEVWCNFGRKYPVIYNWPAEEVPQGMDWEMWVGPAVMRPYTSHFLPRMMGGDPPRPYGHEWGEWRWHLEYGNGLQADWGAHHLDIALWGLNADGRGPKYVEVFESKNPAIPSDNRHISYTFANGAKVVYGCPDDVKRESGGATMVSFVGTEATASAARGGKFWVNKPSLRNVRFGDEDSPVYVSDDHRSNFIDAVLTGRPTICPAEIGQSSCNMCLVGNIAHLLGRSLEWDWRTRTFVGDEVANQYLWRENRGEWAKV</sequence>
<protein>
    <recommendedName>
        <fullName evidence="5">Oxidoreductase</fullName>
    </recommendedName>
</protein>
<evidence type="ECO:0000259" key="2">
    <source>
        <dbReference type="Pfam" id="PF19051"/>
    </source>
</evidence>
<dbReference type="InterPro" id="IPR019546">
    <property type="entry name" value="TAT_signal_bac_arc"/>
</dbReference>
<dbReference type="Pfam" id="PF01408">
    <property type="entry name" value="GFO_IDH_MocA"/>
    <property type="match status" value="1"/>
</dbReference>
<dbReference type="Pfam" id="PF19051">
    <property type="entry name" value="GFO_IDH_MocA_C2"/>
    <property type="match status" value="1"/>
</dbReference>
<dbReference type="InterPro" id="IPR000683">
    <property type="entry name" value="Gfo/Idh/MocA-like_OxRdtase_N"/>
</dbReference>
<dbReference type="InterPro" id="IPR050463">
    <property type="entry name" value="Gfo/Idh/MocA_oxidrdct_glycsds"/>
</dbReference>
<dbReference type="Gene3D" id="3.40.50.720">
    <property type="entry name" value="NAD(P)-binding Rossmann-like Domain"/>
    <property type="match status" value="1"/>
</dbReference>
<accession>A0A178IK88</accession>
<dbReference type="NCBIfam" id="TIGR01409">
    <property type="entry name" value="TAT_signal_seq"/>
    <property type="match status" value="1"/>
</dbReference>
<dbReference type="GO" id="GO:0000166">
    <property type="term" value="F:nucleotide binding"/>
    <property type="evidence" value="ECO:0007669"/>
    <property type="project" value="InterPro"/>
</dbReference>